<keyword evidence="6 15" id="KW-0812">Transmembrane</keyword>
<protein>
    <recommendedName>
        <fullName evidence="4">Macoilin</fullName>
    </recommendedName>
    <alternativeName>
        <fullName evidence="12">Transmembrane protein 57</fullName>
    </alternativeName>
</protein>
<evidence type="ECO:0000256" key="7">
    <source>
        <dbReference type="ARBA" id="ARBA00022824"/>
    </source>
</evidence>
<evidence type="ECO:0000256" key="14">
    <source>
        <dbReference type="SAM" id="MobiDB-lite"/>
    </source>
</evidence>
<comment type="subcellular location">
    <subcellularLocation>
        <location evidence="2">Nucleus membrane</location>
        <topology evidence="2">Multi-pass membrane protein</topology>
    </subcellularLocation>
    <subcellularLocation>
        <location evidence="3">Rough endoplasmic reticulum membrane</location>
        <topology evidence="3">Multi-pass membrane protein</topology>
    </subcellularLocation>
</comment>
<dbReference type="PANTHER" id="PTHR47464:SF2">
    <property type="entry name" value="MACOILIN"/>
    <property type="match status" value="1"/>
</dbReference>
<dbReference type="AlphaFoldDB" id="A0AAW2I0C8"/>
<keyword evidence="11" id="KW-0539">Nucleus</keyword>
<evidence type="ECO:0000256" key="12">
    <source>
        <dbReference type="ARBA" id="ARBA00031129"/>
    </source>
</evidence>
<dbReference type="PANTHER" id="PTHR47464">
    <property type="entry name" value="MACOILIN"/>
    <property type="match status" value="1"/>
</dbReference>
<feature type="region of interest" description="Disordered" evidence="14">
    <location>
        <begin position="311"/>
        <end position="360"/>
    </location>
</feature>
<dbReference type="GO" id="GO:0030867">
    <property type="term" value="C:rough endoplasmic reticulum membrane"/>
    <property type="evidence" value="ECO:0007669"/>
    <property type="project" value="UniProtKB-SubCell"/>
</dbReference>
<evidence type="ECO:0000256" key="6">
    <source>
        <dbReference type="ARBA" id="ARBA00022692"/>
    </source>
</evidence>
<evidence type="ECO:0000313" key="16">
    <source>
        <dbReference type="EMBL" id="KAL0275614.1"/>
    </source>
</evidence>
<feature type="transmembrane region" description="Helical" evidence="15">
    <location>
        <begin position="74"/>
        <end position="107"/>
    </location>
</feature>
<feature type="transmembrane region" description="Helical" evidence="15">
    <location>
        <begin position="156"/>
        <end position="176"/>
    </location>
</feature>
<feature type="transmembrane region" description="Helical" evidence="15">
    <location>
        <begin position="119"/>
        <end position="136"/>
    </location>
</feature>
<evidence type="ECO:0000256" key="11">
    <source>
        <dbReference type="ARBA" id="ARBA00023242"/>
    </source>
</evidence>
<evidence type="ECO:0000256" key="2">
    <source>
        <dbReference type="ARBA" id="ARBA00004232"/>
    </source>
</evidence>
<keyword evidence="5" id="KW-0597">Phosphoprotein</keyword>
<dbReference type="GO" id="GO:0031965">
    <property type="term" value="C:nuclear membrane"/>
    <property type="evidence" value="ECO:0007669"/>
    <property type="project" value="UniProtKB-SubCell"/>
</dbReference>
<evidence type="ECO:0000256" key="9">
    <source>
        <dbReference type="ARBA" id="ARBA00023136"/>
    </source>
</evidence>
<reference evidence="16" key="1">
    <citation type="journal article" date="2024" name="Gigascience">
        <title>Chromosome-level genome of the poultry shaft louse Menopon gallinae provides insight into the host-switching and adaptive evolution of parasitic lice.</title>
        <authorList>
            <person name="Xu Y."/>
            <person name="Ma L."/>
            <person name="Liu S."/>
            <person name="Liang Y."/>
            <person name="Liu Q."/>
            <person name="He Z."/>
            <person name="Tian L."/>
            <person name="Duan Y."/>
            <person name="Cai W."/>
            <person name="Li H."/>
            <person name="Song F."/>
        </authorList>
    </citation>
    <scope>NUCLEOTIDE SEQUENCE</scope>
    <source>
        <strain evidence="16">Cailab_2023a</strain>
    </source>
</reference>
<feature type="compositionally biased region" description="Basic and acidic residues" evidence="14">
    <location>
        <begin position="340"/>
        <end position="353"/>
    </location>
</feature>
<evidence type="ECO:0000256" key="15">
    <source>
        <dbReference type="SAM" id="Phobius"/>
    </source>
</evidence>
<feature type="coiled-coil region" evidence="13">
    <location>
        <begin position="569"/>
        <end position="603"/>
    </location>
</feature>
<sequence>MKRRNAEGGKLRRPIKRTKITEGIYGSTLLYLKFLMLWALVLLADFILEFRFEFLWPFWLLLRSVYDSFKYQGLAFSAFFVCVAATSDMICFFFIPVHWLFFLASTYVWVQYVWHTEKGICLPTVILCMLFVYVEAAVRLRGDFRHPFHVDLCRPFAAHCIGYPVVTFGFGFKSYVGYRMRQRRQKEVAKENEFYMQLLQQALPAQQEVQTPVINSTSPEKNKGTPSPITEQDNLKMSNGSVANGVTVSPNSSVKNNHRKSLDKGPEKDQQDKKISHNHTNGSIHTDVEYIERISSVNDFDVNEIEKDKVTKGCNNRSQEKGGNKWNSNKQAQENVVNSQREKRSKNNKESHTETNNFTNRDEYLQRLEADVKRLKIDLQSSRQIEQDLRSQLVSVTNCERSAKSELTQLQHHNDDLQTRLHGLVSARQLDKQAMSQLEKKLADERRARGSCEAQLAAERKAKKAEEAAAAQAVAIATALNKGECTESCRARRRELEAETKQLKRELKLKEERILSSEREIQSLRQYRDNHSETEILMSALSAMQDKTTHLENSLSAETKIKLDLFSALGEAKRQLEIRENLIRTQEKELEELKGKLAQVLAVMPTEPFCSSPPPTSGTSKFRLSESHLRCFTNDDSFGAMASLRSLTESPVSTLDPNATAYTPKGTLVTSTEA</sequence>
<feature type="compositionally biased region" description="Polar residues" evidence="14">
    <location>
        <begin position="210"/>
        <end position="255"/>
    </location>
</feature>
<evidence type="ECO:0000256" key="3">
    <source>
        <dbReference type="ARBA" id="ARBA00004269"/>
    </source>
</evidence>
<evidence type="ECO:0000256" key="8">
    <source>
        <dbReference type="ARBA" id="ARBA00022989"/>
    </source>
</evidence>
<name>A0AAW2I0C8_9NEOP</name>
<feature type="coiled-coil region" evidence="13">
    <location>
        <begin position="486"/>
        <end position="520"/>
    </location>
</feature>
<keyword evidence="7" id="KW-0256">Endoplasmic reticulum</keyword>
<dbReference type="GO" id="GO:0023041">
    <property type="term" value="P:neuronal signal transduction"/>
    <property type="evidence" value="ECO:0007669"/>
    <property type="project" value="InterPro"/>
</dbReference>
<evidence type="ECO:0000256" key="10">
    <source>
        <dbReference type="ARBA" id="ARBA00023180"/>
    </source>
</evidence>
<dbReference type="Pfam" id="PF09726">
    <property type="entry name" value="Macoilin"/>
    <property type="match status" value="1"/>
</dbReference>
<proteinExistence type="predicted"/>
<keyword evidence="13" id="KW-0175">Coiled coil</keyword>
<comment type="caution">
    <text evidence="16">The sequence shown here is derived from an EMBL/GenBank/DDBJ whole genome shotgun (WGS) entry which is preliminary data.</text>
</comment>
<keyword evidence="9 15" id="KW-0472">Membrane</keyword>
<keyword evidence="8 15" id="KW-1133">Transmembrane helix</keyword>
<dbReference type="InterPro" id="IPR019130">
    <property type="entry name" value="Macoilin"/>
</dbReference>
<evidence type="ECO:0000256" key="1">
    <source>
        <dbReference type="ARBA" id="ARBA00003440"/>
    </source>
</evidence>
<feature type="compositionally biased region" description="Polar residues" evidence="14">
    <location>
        <begin position="325"/>
        <end position="339"/>
    </location>
</feature>
<accession>A0AAW2I0C8</accession>
<feature type="compositionally biased region" description="Basic and acidic residues" evidence="14">
    <location>
        <begin position="260"/>
        <end position="275"/>
    </location>
</feature>
<evidence type="ECO:0000256" key="4">
    <source>
        <dbReference type="ARBA" id="ARBA00021882"/>
    </source>
</evidence>
<evidence type="ECO:0000256" key="13">
    <source>
        <dbReference type="SAM" id="Coils"/>
    </source>
</evidence>
<feature type="transmembrane region" description="Helical" evidence="15">
    <location>
        <begin position="20"/>
        <end position="48"/>
    </location>
</feature>
<feature type="region of interest" description="Disordered" evidence="14">
    <location>
        <begin position="210"/>
        <end position="287"/>
    </location>
</feature>
<dbReference type="EMBL" id="JARGDH010000002">
    <property type="protein sequence ID" value="KAL0275614.1"/>
    <property type="molecule type" value="Genomic_DNA"/>
</dbReference>
<comment type="function">
    <text evidence="1">Plays a role in the regulation of neuronal activity.</text>
</comment>
<evidence type="ECO:0000256" key="5">
    <source>
        <dbReference type="ARBA" id="ARBA00022553"/>
    </source>
</evidence>
<gene>
    <name evidence="16" type="ORF">PYX00_003417</name>
</gene>
<organism evidence="16">
    <name type="scientific">Menopon gallinae</name>
    <name type="common">poultry shaft louse</name>
    <dbReference type="NCBI Taxonomy" id="328185"/>
    <lineage>
        <taxon>Eukaryota</taxon>
        <taxon>Metazoa</taxon>
        <taxon>Ecdysozoa</taxon>
        <taxon>Arthropoda</taxon>
        <taxon>Hexapoda</taxon>
        <taxon>Insecta</taxon>
        <taxon>Pterygota</taxon>
        <taxon>Neoptera</taxon>
        <taxon>Paraneoptera</taxon>
        <taxon>Psocodea</taxon>
        <taxon>Troctomorpha</taxon>
        <taxon>Phthiraptera</taxon>
        <taxon>Amblycera</taxon>
        <taxon>Menoponidae</taxon>
        <taxon>Menopon</taxon>
    </lineage>
</organism>
<keyword evidence="10" id="KW-0325">Glycoprotein</keyword>